<dbReference type="Proteomes" id="UP000239724">
    <property type="component" value="Unassembled WGS sequence"/>
</dbReference>
<dbReference type="GO" id="GO:0006351">
    <property type="term" value="P:DNA-templated transcription"/>
    <property type="evidence" value="ECO:0007669"/>
    <property type="project" value="TreeGrafter"/>
</dbReference>
<dbReference type="EMBL" id="NHRY01000038">
    <property type="protein sequence ID" value="PPQ38653.1"/>
    <property type="molecule type" value="Genomic_DNA"/>
</dbReference>
<evidence type="ECO:0000256" key="1">
    <source>
        <dbReference type="ARBA" id="ARBA00009437"/>
    </source>
</evidence>
<keyword evidence="3" id="KW-0238">DNA-binding</keyword>
<keyword evidence="2" id="KW-0805">Transcription regulation</keyword>
<dbReference type="Gene3D" id="3.40.190.290">
    <property type="match status" value="1"/>
</dbReference>
<comment type="similarity">
    <text evidence="1">Belongs to the LysR transcriptional regulatory family.</text>
</comment>
<protein>
    <submittedName>
        <fullName evidence="6">Transcriptional regulator</fullName>
    </submittedName>
</protein>
<evidence type="ECO:0000259" key="5">
    <source>
        <dbReference type="PROSITE" id="PS50931"/>
    </source>
</evidence>
<dbReference type="InterPro" id="IPR036390">
    <property type="entry name" value="WH_DNA-bd_sf"/>
</dbReference>
<dbReference type="CDD" id="cd08422">
    <property type="entry name" value="PBP2_CrgA_like"/>
    <property type="match status" value="1"/>
</dbReference>
<dbReference type="InterPro" id="IPR058163">
    <property type="entry name" value="LysR-type_TF_proteobact-type"/>
</dbReference>
<dbReference type="AlphaFoldDB" id="A0A2S6NNK4"/>
<sequence>MEHLDCNRMFVTVMEIGSSARAARSLGISPGQASKLVSKLEADLGVQLLRRTTRALSATETGQAYFERIKLLLEDFAALDASVRDSSAAATGRLRLSLPVSFGTAQLAPVLVDFARAFPDIQLDVSFADRLVSLVDEGFDVAVRVGNPGDSSLIARRLCDMRIVVLAAPAYVQAHGEPADSAALAGHACVIDTNFREPLTWRFRAADGSAVTVPVAGRLRFSNGEACLAAAAAGLGIARVPSFLAGPMFRTGAVRPLLQAFEDRCYGVYVVYPPGRYLAVKVRVLVDFLVARFCGKPTWDQGWPSGIASSPESMTAGLPG</sequence>
<dbReference type="Pfam" id="PF00126">
    <property type="entry name" value="HTH_1"/>
    <property type="match status" value="1"/>
</dbReference>
<evidence type="ECO:0000256" key="4">
    <source>
        <dbReference type="ARBA" id="ARBA00023163"/>
    </source>
</evidence>
<dbReference type="SUPFAM" id="SSF53850">
    <property type="entry name" value="Periplasmic binding protein-like II"/>
    <property type="match status" value="1"/>
</dbReference>
<dbReference type="PANTHER" id="PTHR30537:SF5">
    <property type="entry name" value="HTH-TYPE TRANSCRIPTIONAL ACTIVATOR TTDR-RELATED"/>
    <property type="match status" value="1"/>
</dbReference>
<reference evidence="6 7" key="1">
    <citation type="journal article" date="2018" name="Arch. Microbiol.">
        <title>New insights into the metabolic potential of the phototrophic purple bacterium Rhodopila globiformis DSM 161(T) from its draft genome sequence and evidence for a vanadium-dependent nitrogenase.</title>
        <authorList>
            <person name="Imhoff J.F."/>
            <person name="Rahn T."/>
            <person name="Kunzel S."/>
            <person name="Neulinger S.C."/>
        </authorList>
    </citation>
    <scope>NUCLEOTIDE SEQUENCE [LARGE SCALE GENOMIC DNA]</scope>
    <source>
        <strain evidence="6 7">DSM 161</strain>
    </source>
</reference>
<keyword evidence="7" id="KW-1185">Reference proteome</keyword>
<evidence type="ECO:0000313" key="6">
    <source>
        <dbReference type="EMBL" id="PPQ38653.1"/>
    </source>
</evidence>
<dbReference type="Pfam" id="PF03466">
    <property type="entry name" value="LysR_substrate"/>
    <property type="match status" value="1"/>
</dbReference>
<dbReference type="PROSITE" id="PS50931">
    <property type="entry name" value="HTH_LYSR"/>
    <property type="match status" value="1"/>
</dbReference>
<gene>
    <name evidence="6" type="ORF">CCS01_02065</name>
</gene>
<dbReference type="InterPro" id="IPR005119">
    <property type="entry name" value="LysR_subst-bd"/>
</dbReference>
<dbReference type="OrthoDB" id="9812435at2"/>
<evidence type="ECO:0000256" key="2">
    <source>
        <dbReference type="ARBA" id="ARBA00023015"/>
    </source>
</evidence>
<evidence type="ECO:0000313" key="7">
    <source>
        <dbReference type="Proteomes" id="UP000239724"/>
    </source>
</evidence>
<dbReference type="RefSeq" id="WP_104517177.1">
    <property type="nucleotide sequence ID" value="NZ_NHRY01000038.1"/>
</dbReference>
<organism evidence="6 7">
    <name type="scientific">Rhodopila globiformis</name>
    <name type="common">Rhodopseudomonas globiformis</name>
    <dbReference type="NCBI Taxonomy" id="1071"/>
    <lineage>
        <taxon>Bacteria</taxon>
        <taxon>Pseudomonadati</taxon>
        <taxon>Pseudomonadota</taxon>
        <taxon>Alphaproteobacteria</taxon>
        <taxon>Acetobacterales</taxon>
        <taxon>Acetobacteraceae</taxon>
        <taxon>Rhodopila</taxon>
    </lineage>
</organism>
<keyword evidence="4" id="KW-0804">Transcription</keyword>
<dbReference type="InterPro" id="IPR036388">
    <property type="entry name" value="WH-like_DNA-bd_sf"/>
</dbReference>
<comment type="caution">
    <text evidence="6">The sequence shown here is derived from an EMBL/GenBank/DDBJ whole genome shotgun (WGS) entry which is preliminary data.</text>
</comment>
<dbReference type="PANTHER" id="PTHR30537">
    <property type="entry name" value="HTH-TYPE TRANSCRIPTIONAL REGULATOR"/>
    <property type="match status" value="1"/>
</dbReference>
<feature type="domain" description="HTH lysR-type" evidence="5">
    <location>
        <begin position="1"/>
        <end position="59"/>
    </location>
</feature>
<dbReference type="GO" id="GO:0003700">
    <property type="term" value="F:DNA-binding transcription factor activity"/>
    <property type="evidence" value="ECO:0007669"/>
    <property type="project" value="InterPro"/>
</dbReference>
<proteinExistence type="inferred from homology"/>
<dbReference type="InterPro" id="IPR000847">
    <property type="entry name" value="LysR_HTH_N"/>
</dbReference>
<name>A0A2S6NNK4_RHOGL</name>
<dbReference type="GO" id="GO:0043565">
    <property type="term" value="F:sequence-specific DNA binding"/>
    <property type="evidence" value="ECO:0007669"/>
    <property type="project" value="TreeGrafter"/>
</dbReference>
<dbReference type="Gene3D" id="1.10.10.10">
    <property type="entry name" value="Winged helix-like DNA-binding domain superfamily/Winged helix DNA-binding domain"/>
    <property type="match status" value="1"/>
</dbReference>
<dbReference type="SUPFAM" id="SSF46785">
    <property type="entry name" value="Winged helix' DNA-binding domain"/>
    <property type="match status" value="1"/>
</dbReference>
<dbReference type="FunFam" id="1.10.10.10:FF:000001">
    <property type="entry name" value="LysR family transcriptional regulator"/>
    <property type="match status" value="1"/>
</dbReference>
<evidence type="ECO:0000256" key="3">
    <source>
        <dbReference type="ARBA" id="ARBA00023125"/>
    </source>
</evidence>
<accession>A0A2S6NNK4</accession>